<feature type="compositionally biased region" description="Low complexity" evidence="4">
    <location>
        <begin position="1736"/>
        <end position="1757"/>
    </location>
</feature>
<feature type="compositionally biased region" description="Polar residues" evidence="4">
    <location>
        <begin position="1348"/>
        <end position="1361"/>
    </location>
</feature>
<feature type="compositionally biased region" description="Polar residues" evidence="4">
    <location>
        <begin position="1322"/>
        <end position="1337"/>
    </location>
</feature>
<feature type="compositionally biased region" description="Low complexity" evidence="4">
    <location>
        <begin position="625"/>
        <end position="636"/>
    </location>
</feature>
<feature type="compositionally biased region" description="Low complexity" evidence="4">
    <location>
        <begin position="2134"/>
        <end position="2145"/>
    </location>
</feature>
<dbReference type="Proteomes" id="UP000198287">
    <property type="component" value="Unassembled WGS sequence"/>
</dbReference>
<evidence type="ECO:0000256" key="4">
    <source>
        <dbReference type="SAM" id="MobiDB-lite"/>
    </source>
</evidence>
<feature type="compositionally biased region" description="Polar residues" evidence="4">
    <location>
        <begin position="995"/>
        <end position="1006"/>
    </location>
</feature>
<comment type="subcellular location">
    <subcellularLocation>
        <location evidence="1">Secreted</location>
    </subcellularLocation>
</comment>
<feature type="compositionally biased region" description="Basic and acidic residues" evidence="4">
    <location>
        <begin position="2009"/>
        <end position="2024"/>
    </location>
</feature>
<feature type="compositionally biased region" description="Polar residues" evidence="4">
    <location>
        <begin position="433"/>
        <end position="443"/>
    </location>
</feature>
<gene>
    <name evidence="6" type="ORF">Fcan01_19792</name>
</gene>
<dbReference type="InterPro" id="IPR052424">
    <property type="entry name" value="Kielin_Chordin-BMP_Reg"/>
</dbReference>
<feature type="compositionally biased region" description="Low complexity" evidence="4">
    <location>
        <begin position="1111"/>
        <end position="1126"/>
    </location>
</feature>
<feature type="compositionally biased region" description="Low complexity" evidence="4">
    <location>
        <begin position="1517"/>
        <end position="1538"/>
    </location>
</feature>
<feature type="compositionally biased region" description="Polar residues" evidence="4">
    <location>
        <begin position="1701"/>
        <end position="1713"/>
    </location>
</feature>
<dbReference type="OrthoDB" id="10068079at2759"/>
<feature type="compositionally biased region" description="Polar residues" evidence="4">
    <location>
        <begin position="1452"/>
        <end position="1462"/>
    </location>
</feature>
<feature type="compositionally biased region" description="Basic and acidic residues" evidence="4">
    <location>
        <begin position="552"/>
        <end position="568"/>
    </location>
</feature>
<feature type="compositionally biased region" description="Low complexity" evidence="4">
    <location>
        <begin position="1398"/>
        <end position="1414"/>
    </location>
</feature>
<keyword evidence="2" id="KW-0964">Secreted</keyword>
<evidence type="ECO:0000259" key="5">
    <source>
        <dbReference type="PROSITE" id="PS50184"/>
    </source>
</evidence>
<feature type="compositionally biased region" description="Polar residues" evidence="4">
    <location>
        <begin position="1154"/>
        <end position="1166"/>
    </location>
</feature>
<feature type="compositionally biased region" description="Polar residues" evidence="4">
    <location>
        <begin position="343"/>
        <end position="377"/>
    </location>
</feature>
<evidence type="ECO:0000313" key="6">
    <source>
        <dbReference type="EMBL" id="OXA45701.1"/>
    </source>
</evidence>
<feature type="compositionally biased region" description="Low complexity" evidence="4">
    <location>
        <begin position="812"/>
        <end position="827"/>
    </location>
</feature>
<dbReference type="InterPro" id="IPR001007">
    <property type="entry name" value="VWF_dom"/>
</dbReference>
<name>A0A226DM63_FOLCA</name>
<feature type="compositionally biased region" description="Polar residues" evidence="4">
    <location>
        <begin position="2117"/>
        <end position="2128"/>
    </location>
</feature>
<feature type="compositionally biased region" description="Basic and acidic residues" evidence="4">
    <location>
        <begin position="670"/>
        <end position="682"/>
    </location>
</feature>
<dbReference type="OMA" id="CTCINTE"/>
<dbReference type="PANTHER" id="PTHR46698:SF3">
    <property type="entry name" value="TENECTIN ISOFORM 1-RELATED"/>
    <property type="match status" value="1"/>
</dbReference>
<feature type="compositionally biased region" description="Low complexity" evidence="4">
    <location>
        <begin position="1958"/>
        <end position="1969"/>
    </location>
</feature>
<feature type="domain" description="VWFC" evidence="5">
    <location>
        <begin position="2163"/>
        <end position="2224"/>
    </location>
</feature>
<feature type="compositionally biased region" description="Low complexity" evidence="4">
    <location>
        <begin position="971"/>
        <end position="994"/>
    </location>
</feature>
<accession>A0A226DM63</accession>
<organism evidence="6 7">
    <name type="scientific">Folsomia candida</name>
    <name type="common">Springtail</name>
    <dbReference type="NCBI Taxonomy" id="158441"/>
    <lineage>
        <taxon>Eukaryota</taxon>
        <taxon>Metazoa</taxon>
        <taxon>Ecdysozoa</taxon>
        <taxon>Arthropoda</taxon>
        <taxon>Hexapoda</taxon>
        <taxon>Collembola</taxon>
        <taxon>Entomobryomorpha</taxon>
        <taxon>Isotomoidea</taxon>
        <taxon>Isotomidae</taxon>
        <taxon>Proisotominae</taxon>
        <taxon>Folsomia</taxon>
    </lineage>
</organism>
<feature type="compositionally biased region" description="Basic and acidic residues" evidence="4">
    <location>
        <begin position="712"/>
        <end position="727"/>
    </location>
</feature>
<feature type="compositionally biased region" description="Low complexity" evidence="4">
    <location>
        <begin position="883"/>
        <end position="900"/>
    </location>
</feature>
<dbReference type="SMART" id="SM00214">
    <property type="entry name" value="VWC"/>
    <property type="match status" value="4"/>
</dbReference>
<feature type="compositionally biased region" description="Low complexity" evidence="4">
    <location>
        <begin position="1232"/>
        <end position="1263"/>
    </location>
</feature>
<dbReference type="STRING" id="158441.A0A226DM63"/>
<sequence length="2329" mass="238427">MKWRYSDFCEEQAGSRDESPAVEGDDVDGGGCYYMFNHYGEGDRIFTNEPCLNCTCHNSMLMCYLRVCPFTKPIGQDCTIEKKPDQCCPVISCPEVPVSLVTPSTLTTTTVSTTSLATVSESTELAHYERGCNIEDKFYPDGAQVEGDPTKPCELCYCIRNKTACVMQECILHVEGCQPVFQPGVCCPVRYQCDYPLGLPDETTTSVTGLITTTLKSIFTSTPVPGGCIREGEYYTDGSQIPGATGPCEHCYCMRGEIVCAVQECGAPLENEGGNCTAIAPPPGMCCPEKYSCDGDKEPEDESSGTTVSSQQDETAGEVTQPSAISEPHPSSTTQEPGGVDSDATTVQSTSDENEISQKLGTSPSTQQVDQATTISPAVSDDQDVAAVSSTEVAPKPSQEPGVDSTVSSLPDVESSPVPTEQPSLQDEPATSDVPTTQGSVDVTQPPKEPQDIEVPSQGAPIPDGGQEQATTSAPSESDIPIVTSTSAPAEVDSSIADDQDKHADSTEGPQSVPTDVEAGTTTRPESSSEADNLLTSATENILGVSQLPSHSTERPSSESEGSTEKTVSESTESASSSTSSERPEVTTLAESSESGEGSGGDSGATGEVESSTESGKPSGDGDQAITTGAPIITPTEQPSQISGVDEPSSAVSKEPTTDAPVTEAVPSAVHDESGIKDHVVETGDEETTVKPDSQTTEGSVPVVSAGPTTKPEGEVDKVDEETRTTTKPDAAVGSQETIDTSDKEEPIRTTVSPASQEDSEKQQVSSSTTKGPEVAGESSPTTSSPLSDDTEEESKVPEDETPQTTVASIIPAEQAESSPSPVAPVSDTSSETPTTTRPVSGGDDDTSVAGTTVAPDAEAVAGVTQTVPLVPEKVEADGEEVGGVSPSSSTSAPESVTEVAADEDQKSTSASPSLGEVVGEMHVSSTPDPAESLSMHSSTTTTTVSPLPEGSEADNEIGDAQDKISADEGSASSTPETDTSSSSSAHPTTESSSGLPTSTQESVTVQPPVVGESGEKDVEKEAQAVEKVTEQPVAVAAPGDHISADEPEATTDAPSGTTSSPQSVVPEDSVAPTETAPTDAVSEGEKVTEIPVAGVTDGPISVSSEAPTGTEIPSESSSASPTETPDTVGGEAPSATEGPSAPSTEGPVGVQTEIPSAGSSETPSDGPTEIPSAGSTETPSAGPTEIPSAGPTEIPSAGPTEIPSAGPTEIPTAGSSEAPSDGPTEIPSAGPTEIPSSVSDSSTVIPPSSSSSEPSGTESPIGEDAAVIPTDSPTHPASDEGETGSDDGTVTTTTAAPSVPAEGVSTDVKIPAVVEEVDRTTVPTIVDEQQPTTTSPEVVKPDDESPAVTTESPVVPQQPSGEDDSTSKPVSDETVTHAPLAAVEEIPTTQKVDTVSDESSPTTPQPSSVSDQPEISPTPAQPSQQEDDDTTVPPSSSVTEGAPESHVVIGSTEQPESSTSIPPIVPQEPTDDEKEAVPVSEQETPVITTTSKTTDEDKPPQEGQADQQGGEDDGESVTTTPASAPSSVDSSSPSVVDVAEDETKITVAPEPAITPEEQVTTSRPESSSVSHDDNVVPTTGSPSVVVGGDTDEATTVSPPTDAPKTPAVSGVLTPDEAPMPVQDHDEAVTTLSPPSSQDSDDGTAAVTTASPSGQNEPAATTTAPIQDSEIQPAQDSPKTPEEPSSSSTSSPDSESPTTEVVQTTVRPETISSSDDKEDEVKPQDTEPHQVDDSDSPTTIPTVSSSSEGGESVTSTEPAKKDEDSNVTGTTPSPISSSTTTESSSSSETSGQTTTTSKPSVSDSDLGVTIHPTSVPEVSDMKDVDMEEKIGGGGQDLAIAVPTTTSAPSSSHEAADEGEDGPQVPGEGHCFVEGKTYKNGSSIPPTTPCHIVCACQNSIVHCLLVHCNPPPSDTGDCKPIYRQGVCCPMYDCEDTRGQPVTVTPGPAFVNETNIVTVTPETPSEETSGGASDDVSDDHTTVIPVVGGGSTSEETSSETSSAAPSQEDSQGEKTTDVDVAKPIHDETDDSTDDSVSPLNSTTTAPSQPHDDVSSSTSPASIESTDGPLSSVNGTGDGATAVDTSSSEAPLSEISSSTGTPDVDDILGEHHVDEDEHNVTSSAEDSSPIQPGSLYPVTTTTTVTPSTAPWPYPTSTTAPSVMTAGACLFDSRVYMSAQQIPRDDPCDFCFCFRGDIICLQQSCPPPIPGCYEEPIPGFCCPRYECPVGNGNVTTQPPIFPPSYYHNQILNGVGAGGSSGGGGLIAPINVPSGPGCEVQGEYYESGQIITSTSGPCLECRCGMTGMMECDPRECQPEPMLRKMIAAITTTSR</sequence>
<feature type="compositionally biased region" description="Low complexity" evidence="4">
    <location>
        <begin position="569"/>
        <end position="596"/>
    </location>
</feature>
<feature type="compositionally biased region" description="Low complexity" evidence="4">
    <location>
        <begin position="1683"/>
        <end position="1700"/>
    </location>
</feature>
<dbReference type="SUPFAM" id="SSF57603">
    <property type="entry name" value="FnI-like domain"/>
    <property type="match status" value="6"/>
</dbReference>
<feature type="domain" description="VWFC" evidence="5">
    <location>
        <begin position="1868"/>
        <end position="1933"/>
    </location>
</feature>
<feature type="compositionally biased region" description="Polar residues" evidence="4">
    <location>
        <begin position="1053"/>
        <end position="1064"/>
    </location>
</feature>
<feature type="compositionally biased region" description="Low complexity" evidence="4">
    <location>
        <begin position="1990"/>
        <end position="2000"/>
    </location>
</feature>
<feature type="compositionally biased region" description="Low complexity" evidence="4">
    <location>
        <begin position="1576"/>
        <end position="1589"/>
    </location>
</feature>
<protein>
    <recommendedName>
        <fullName evidence="5">VWFC domain-containing protein</fullName>
    </recommendedName>
</protein>
<dbReference type="PANTHER" id="PTHR46698">
    <property type="entry name" value="CROSSVEINLESS 2"/>
    <property type="match status" value="1"/>
</dbReference>
<feature type="compositionally biased region" description="Basic and acidic residues" evidence="4">
    <location>
        <begin position="2105"/>
        <end position="2116"/>
    </location>
</feature>
<feature type="compositionally biased region" description="Basic and acidic residues" evidence="4">
    <location>
        <begin position="1014"/>
        <end position="1030"/>
    </location>
</feature>
<feature type="compositionally biased region" description="Polar residues" evidence="4">
    <location>
        <begin position="1646"/>
        <end position="1675"/>
    </location>
</feature>
<feature type="compositionally biased region" description="Polar residues" evidence="4">
    <location>
        <begin position="828"/>
        <end position="839"/>
    </location>
</feature>
<feature type="region of interest" description="Disordered" evidence="4">
    <location>
        <begin position="1843"/>
        <end position="1864"/>
    </location>
</feature>
<feature type="compositionally biased region" description="Polar residues" evidence="4">
    <location>
        <begin position="304"/>
        <end position="336"/>
    </location>
</feature>
<proteinExistence type="predicted"/>
<evidence type="ECO:0000256" key="2">
    <source>
        <dbReference type="ARBA" id="ARBA00022525"/>
    </source>
</evidence>
<dbReference type="PROSITE" id="PS50184">
    <property type="entry name" value="VWFC_2"/>
    <property type="match status" value="3"/>
</dbReference>
<feature type="compositionally biased region" description="Polar residues" evidence="4">
    <location>
        <begin position="1482"/>
        <end position="1493"/>
    </location>
</feature>
<feature type="compositionally biased region" description="Polar residues" evidence="4">
    <location>
        <begin position="750"/>
        <end position="771"/>
    </location>
</feature>
<reference evidence="6 7" key="1">
    <citation type="submission" date="2015-12" db="EMBL/GenBank/DDBJ databases">
        <title>The genome of Folsomia candida.</title>
        <authorList>
            <person name="Faddeeva A."/>
            <person name="Derks M.F."/>
            <person name="Anvar Y."/>
            <person name="Smit S."/>
            <person name="Van Straalen N."/>
            <person name="Roelofs D."/>
        </authorList>
    </citation>
    <scope>NUCLEOTIDE SEQUENCE [LARGE SCALE GENOMIC DNA]</scope>
    <source>
        <strain evidence="6 7">VU population</strain>
        <tissue evidence="6">Whole body</tissue>
    </source>
</reference>
<comment type="caution">
    <text evidence="6">The sequence shown here is derived from an EMBL/GenBank/DDBJ whole genome shotgun (WGS) entry which is preliminary data.</text>
</comment>
<evidence type="ECO:0000256" key="3">
    <source>
        <dbReference type="ARBA" id="ARBA00022729"/>
    </source>
</evidence>
<feature type="compositionally biased region" description="Low complexity" evidence="4">
    <location>
        <begin position="1287"/>
        <end position="1303"/>
    </location>
</feature>
<feature type="compositionally biased region" description="Low complexity" evidence="4">
    <location>
        <begin position="778"/>
        <end position="788"/>
    </location>
</feature>
<feature type="compositionally biased region" description="Polar residues" evidence="4">
    <location>
        <begin position="2035"/>
        <end position="2045"/>
    </location>
</feature>
<feature type="compositionally biased region" description="Basic and acidic residues" evidence="4">
    <location>
        <begin position="1719"/>
        <end position="1732"/>
    </location>
</feature>
<feature type="region of interest" description="Disordered" evidence="4">
    <location>
        <begin position="1958"/>
        <end position="2146"/>
    </location>
</feature>
<keyword evidence="7" id="KW-1185">Reference proteome</keyword>
<feature type="region of interest" description="Disordered" evidence="4">
    <location>
        <begin position="294"/>
        <end position="1818"/>
    </location>
</feature>
<dbReference type="EMBL" id="LNIX01000017">
    <property type="protein sequence ID" value="OXA45701.1"/>
    <property type="molecule type" value="Genomic_DNA"/>
</dbReference>
<keyword evidence="3" id="KW-0732">Signal</keyword>
<evidence type="ECO:0000313" key="7">
    <source>
        <dbReference type="Proteomes" id="UP000198287"/>
    </source>
</evidence>
<feature type="compositionally biased region" description="Low complexity" evidence="4">
    <location>
        <begin position="933"/>
        <end position="946"/>
    </location>
</feature>
<feature type="compositionally biased region" description="Low complexity" evidence="4">
    <location>
        <begin position="2052"/>
        <end position="2062"/>
    </location>
</feature>
<feature type="domain" description="VWFC" evidence="5">
    <location>
        <begin position="226"/>
        <end position="294"/>
    </location>
</feature>
<feature type="compositionally biased region" description="Low complexity" evidence="4">
    <location>
        <begin position="1768"/>
        <end position="1797"/>
    </location>
</feature>
<feature type="compositionally biased region" description="Polar residues" evidence="4">
    <location>
        <begin position="508"/>
        <end position="540"/>
    </location>
</feature>
<feature type="compositionally biased region" description="Polar residues" evidence="4">
    <location>
        <begin position="1558"/>
        <end position="1570"/>
    </location>
</feature>
<evidence type="ECO:0000256" key="1">
    <source>
        <dbReference type="ARBA" id="ARBA00004613"/>
    </source>
</evidence>
<feature type="compositionally biased region" description="Low complexity" evidence="4">
    <location>
        <begin position="2083"/>
        <end position="2095"/>
    </location>
</feature>
<dbReference type="GO" id="GO:0005576">
    <property type="term" value="C:extracellular region"/>
    <property type="evidence" value="ECO:0007669"/>
    <property type="project" value="UniProtKB-SubCell"/>
</dbReference>